<feature type="transmembrane region" description="Helical" evidence="1">
    <location>
        <begin position="169"/>
        <end position="193"/>
    </location>
</feature>
<evidence type="ECO:0000313" key="3">
    <source>
        <dbReference type="EMBL" id="CUO76201.1"/>
    </source>
</evidence>
<feature type="transmembrane region" description="Helical" evidence="1">
    <location>
        <begin position="36"/>
        <end position="52"/>
    </location>
</feature>
<feature type="transmembrane region" description="Helical" evidence="1">
    <location>
        <begin position="140"/>
        <end position="163"/>
    </location>
</feature>
<dbReference type="Gene3D" id="3.90.79.10">
    <property type="entry name" value="Nucleoside Triphosphate Pyrophosphohydrolase"/>
    <property type="match status" value="1"/>
</dbReference>
<reference evidence="6" key="6">
    <citation type="submission" date="2022-10" db="EMBL/GenBank/DDBJ databases">
        <title>Human gut microbiome strain richness.</title>
        <authorList>
            <person name="Chen-Liaw A."/>
        </authorList>
    </citation>
    <scope>NUCLEOTIDE SEQUENCE</scope>
    <source>
        <strain evidence="6">A1_m1001262Bd0_191120</strain>
    </source>
</reference>
<dbReference type="RefSeq" id="WP_057088547.1">
    <property type="nucleotide sequence ID" value="NZ_CAXSUA010000007.1"/>
</dbReference>
<keyword evidence="1" id="KW-1133">Transmembrane helix</keyword>
<dbReference type="EMBL" id="QSRK01000003">
    <property type="protein sequence ID" value="RGL16812.1"/>
    <property type="molecule type" value="Genomic_DNA"/>
</dbReference>
<evidence type="ECO:0000313" key="11">
    <source>
        <dbReference type="Proteomes" id="UP000186549"/>
    </source>
</evidence>
<dbReference type="AlphaFoldDB" id="A0A174HPR5"/>
<dbReference type="EMBL" id="MNQU01000278">
    <property type="protein sequence ID" value="OKZ30379.1"/>
    <property type="molecule type" value="Genomic_DNA"/>
</dbReference>
<reference evidence="8 12" key="3">
    <citation type="submission" date="2018-08" db="EMBL/GenBank/DDBJ databases">
        <title>A genome reference for cultivated species of the human gut microbiota.</title>
        <authorList>
            <person name="Zou Y."/>
            <person name="Xue W."/>
            <person name="Luo G."/>
        </authorList>
    </citation>
    <scope>NUCLEOTIDE SEQUENCE [LARGE SCALE GENOMIC DNA]</scope>
    <source>
        <strain evidence="8 12">TF08-13</strain>
    </source>
</reference>
<reference evidence="7 11" key="2">
    <citation type="journal article" date="2016" name="Nat. Biotechnol.">
        <title>Measurement of bacterial replication rates in microbial communities.</title>
        <authorList>
            <person name="Brown C.T."/>
            <person name="Olm M.R."/>
            <person name="Thomas B.C."/>
            <person name="Banfield J.F."/>
        </authorList>
    </citation>
    <scope>NUCLEOTIDE SEQUENCE [LARGE SCALE GENOMIC DNA]</scope>
    <source>
        <strain evidence="7">45_41</strain>
    </source>
</reference>
<sequence>MSHQRILSSRFNMSLGFIPVIISIILCEFITQDMSIYIGAGVGLLFSIYSVRHRGTHVPQIILYCTTGMLLLLSVTTLFLVNYCPRFMLPFTLEISAIIPPFIIYLNRRRFLDYHMSQTQKCCKQLFAQGAEAAIVSARVILIISLLHFLIIFLAVLVSYPLGDTTRHILFYVAPPLVFISGILFNQFGIFYFNIVMNHTVFVPIVNTKGDVMGKAIASEAINRKNDYINPVIRIAVASHSMLFLLPRPKCNVFEKDKIDLLMEGYLIYGETLEQGAHRILRQTLPTAPLDHLHFNFMYHFENEATNRLVYLFTLDLDDDSILCNKNFKGGKLWTFQQMEHNLGRNFFSSCLEYEFEHLEAIIYTREKYKES</sequence>
<gene>
    <name evidence="7" type="ORF">BHV79_15760</name>
    <name evidence="8" type="ORF">DXC80_03145</name>
    <name evidence="3" type="ORF">ERS417307_02403</name>
    <name evidence="2" type="ORF">ERS852462_00209</name>
    <name evidence="4" type="ORF">GAQ34_04910</name>
    <name evidence="5" type="ORF">JQN06_09095</name>
    <name evidence="6" type="ORF">POY80_04220</name>
</gene>
<evidence type="ECO:0000313" key="6">
    <source>
        <dbReference type="EMBL" id="MDC1751652.1"/>
    </source>
</evidence>
<dbReference type="Proteomes" id="UP001196342">
    <property type="component" value="Unassembled WGS sequence"/>
</dbReference>
<feature type="transmembrane region" description="Helical" evidence="1">
    <location>
        <begin position="12"/>
        <end position="30"/>
    </location>
</feature>
<keyword evidence="1 3" id="KW-0812">Transmembrane</keyword>
<evidence type="ECO:0000313" key="5">
    <source>
        <dbReference type="EMBL" id="MBT8726321.1"/>
    </source>
</evidence>
<reference evidence="5 14" key="5">
    <citation type="submission" date="2020-12" db="EMBL/GenBank/DDBJ databases">
        <title>Microorganisms.</title>
        <authorList>
            <person name="Matos J."/>
            <person name="Faleiro L."/>
            <person name="Duarte I."/>
        </authorList>
    </citation>
    <scope>NUCLEOTIDE SEQUENCE [LARGE SCALE GENOMIC DNA]</scope>
    <source>
        <strain evidence="5 14">PtFD3Pch2</strain>
    </source>
</reference>
<dbReference type="Proteomes" id="UP000260795">
    <property type="component" value="Unassembled WGS sequence"/>
</dbReference>
<accession>A0A174HPR5</accession>
<dbReference type="Proteomes" id="UP000095419">
    <property type="component" value="Unassembled WGS sequence"/>
</dbReference>
<dbReference type="EMBL" id="JAFBJK010000003">
    <property type="protein sequence ID" value="MBT8726321.1"/>
    <property type="molecule type" value="Genomic_DNA"/>
</dbReference>
<keyword evidence="1" id="KW-0472">Membrane</keyword>
<reference evidence="4 13" key="4">
    <citation type="journal article" date="2019" name="Nat. Med.">
        <title>A library of human gut bacterial isolates paired with longitudinal multiomics data enables mechanistic microbiome research.</title>
        <authorList>
            <person name="Poyet M."/>
            <person name="Groussin M."/>
            <person name="Gibbons S.M."/>
            <person name="Avila-Pacheco J."/>
            <person name="Jiang X."/>
            <person name="Kearney S.M."/>
            <person name="Perrotta A.R."/>
            <person name="Berdy B."/>
            <person name="Zhao S."/>
            <person name="Lieberman T.D."/>
            <person name="Swanson P.K."/>
            <person name="Smith M."/>
            <person name="Roesemann S."/>
            <person name="Alexander J.E."/>
            <person name="Rich S.A."/>
            <person name="Livny J."/>
            <person name="Vlamakis H."/>
            <person name="Clish C."/>
            <person name="Bullock K."/>
            <person name="Deik A."/>
            <person name="Scott J."/>
            <person name="Pierce K.A."/>
            <person name="Xavier R.J."/>
            <person name="Alm E.J."/>
        </authorList>
    </citation>
    <scope>NUCLEOTIDE SEQUENCE [LARGE SCALE GENOMIC DNA]</scope>
    <source>
        <strain evidence="4 13">BIOML-A21</strain>
    </source>
</reference>
<evidence type="ECO:0000313" key="4">
    <source>
        <dbReference type="EMBL" id="KAB4187313.1"/>
    </source>
</evidence>
<dbReference type="Proteomes" id="UP000442334">
    <property type="component" value="Unassembled WGS sequence"/>
</dbReference>
<evidence type="ECO:0000313" key="2">
    <source>
        <dbReference type="EMBL" id="CUO37085.1"/>
    </source>
</evidence>
<organism evidence="3 9">
    <name type="scientific">Bacteroides uniformis</name>
    <dbReference type="NCBI Taxonomy" id="820"/>
    <lineage>
        <taxon>Bacteria</taxon>
        <taxon>Pseudomonadati</taxon>
        <taxon>Bacteroidota</taxon>
        <taxon>Bacteroidia</taxon>
        <taxon>Bacteroidales</taxon>
        <taxon>Bacteroidaceae</taxon>
        <taxon>Bacteroides</taxon>
    </lineage>
</organism>
<dbReference type="Proteomes" id="UP000095614">
    <property type="component" value="Unassembled WGS sequence"/>
</dbReference>
<dbReference type="OrthoDB" id="1097130at2"/>
<keyword evidence="14" id="KW-1185">Reference proteome</keyword>
<evidence type="ECO:0000313" key="14">
    <source>
        <dbReference type="Proteomes" id="UP001196342"/>
    </source>
</evidence>
<evidence type="ECO:0000313" key="7">
    <source>
        <dbReference type="EMBL" id="OKZ30379.1"/>
    </source>
</evidence>
<dbReference type="EMBL" id="CZAF01000001">
    <property type="protein sequence ID" value="CUO37085.1"/>
    <property type="molecule type" value="Genomic_DNA"/>
</dbReference>
<evidence type="ECO:0000313" key="10">
    <source>
        <dbReference type="Proteomes" id="UP000095614"/>
    </source>
</evidence>
<dbReference type="EMBL" id="JAQNQY010000003">
    <property type="protein sequence ID" value="MDC1751652.1"/>
    <property type="molecule type" value="Genomic_DNA"/>
</dbReference>
<feature type="transmembrane region" description="Helical" evidence="1">
    <location>
        <begin position="61"/>
        <end position="81"/>
    </location>
</feature>
<dbReference type="Proteomes" id="UP000186549">
    <property type="component" value="Unassembled WGS sequence"/>
</dbReference>
<evidence type="ECO:0000313" key="12">
    <source>
        <dbReference type="Proteomes" id="UP000260795"/>
    </source>
</evidence>
<feature type="transmembrane region" description="Helical" evidence="1">
    <location>
        <begin position="87"/>
        <end position="106"/>
    </location>
</feature>
<evidence type="ECO:0000256" key="1">
    <source>
        <dbReference type="SAM" id="Phobius"/>
    </source>
</evidence>
<reference evidence="9 10" key="1">
    <citation type="submission" date="2015-09" db="EMBL/GenBank/DDBJ databases">
        <authorList>
            <consortium name="Pathogen Informatics"/>
        </authorList>
    </citation>
    <scope>NUCLEOTIDE SEQUENCE [LARGE SCALE GENOMIC DNA]</scope>
    <source>
        <strain evidence="3 9">2789STDY5608791</strain>
        <strain evidence="2 10">2789STDY5834847</strain>
    </source>
</reference>
<evidence type="ECO:0000313" key="13">
    <source>
        <dbReference type="Proteomes" id="UP000442334"/>
    </source>
</evidence>
<evidence type="ECO:0000313" key="9">
    <source>
        <dbReference type="Proteomes" id="UP000095419"/>
    </source>
</evidence>
<name>A0A174HPR5_BACUN</name>
<dbReference type="Proteomes" id="UP001218502">
    <property type="component" value="Unassembled WGS sequence"/>
</dbReference>
<dbReference type="EMBL" id="WCUA01000003">
    <property type="protein sequence ID" value="KAB4187313.1"/>
    <property type="molecule type" value="Genomic_DNA"/>
</dbReference>
<protein>
    <submittedName>
        <fullName evidence="3">Putative transmembrane protein</fullName>
    </submittedName>
</protein>
<dbReference type="EMBL" id="CYZF01000006">
    <property type="protein sequence ID" value="CUO76201.1"/>
    <property type="molecule type" value="Genomic_DNA"/>
</dbReference>
<proteinExistence type="predicted"/>
<evidence type="ECO:0000313" key="8">
    <source>
        <dbReference type="EMBL" id="RGL16812.1"/>
    </source>
</evidence>